<dbReference type="Gene3D" id="3.40.50.720">
    <property type="entry name" value="NAD(P)-binding Rossmann-like Domain"/>
    <property type="match status" value="1"/>
</dbReference>
<dbReference type="InterPro" id="IPR036291">
    <property type="entry name" value="NAD(P)-bd_dom_sf"/>
</dbReference>
<dbReference type="SUPFAM" id="SSF51735">
    <property type="entry name" value="NAD(P)-binding Rossmann-fold domains"/>
    <property type="match status" value="1"/>
</dbReference>
<dbReference type="GO" id="GO:0016491">
    <property type="term" value="F:oxidoreductase activity"/>
    <property type="evidence" value="ECO:0007669"/>
    <property type="project" value="UniProtKB-KW"/>
</dbReference>
<feature type="domain" description="Alcohol dehydrogenase-like N-terminal" evidence="6">
    <location>
        <begin position="2"/>
        <end position="100"/>
    </location>
</feature>
<reference evidence="7 8" key="1">
    <citation type="submission" date="2018-03" db="EMBL/GenBank/DDBJ databases">
        <title>Genomic Encyclopedia of Archaeal and Bacterial Type Strains, Phase II (KMG-II): from individual species to whole genera.</title>
        <authorList>
            <person name="Goeker M."/>
        </authorList>
    </citation>
    <scope>NUCLEOTIDE SEQUENCE [LARGE SCALE GENOMIC DNA]</scope>
    <source>
        <strain evidence="7 8">DSM 29328</strain>
    </source>
</reference>
<dbReference type="InterPro" id="IPR013154">
    <property type="entry name" value="ADH-like_N"/>
</dbReference>
<accession>A0A2T0RMR5</accession>
<dbReference type="EMBL" id="PVTD01000006">
    <property type="protein sequence ID" value="PRY22485.1"/>
    <property type="molecule type" value="Genomic_DNA"/>
</dbReference>
<comment type="cofactor">
    <cofactor evidence="4">
        <name>Zn(2+)</name>
        <dbReference type="ChEBI" id="CHEBI:29105"/>
    </cofactor>
</comment>
<keyword evidence="1 4" id="KW-0479">Metal-binding</keyword>
<feature type="domain" description="Alcohol dehydrogenase-like C-terminal" evidence="5">
    <location>
        <begin position="142"/>
        <end position="268"/>
    </location>
</feature>
<dbReference type="Proteomes" id="UP000239480">
    <property type="component" value="Unassembled WGS sequence"/>
</dbReference>
<dbReference type="Pfam" id="PF00107">
    <property type="entry name" value="ADH_zinc_N"/>
    <property type="match status" value="1"/>
</dbReference>
<name>A0A2T0RMR5_9RHOB</name>
<evidence type="ECO:0000313" key="7">
    <source>
        <dbReference type="EMBL" id="PRY22485.1"/>
    </source>
</evidence>
<dbReference type="AlphaFoldDB" id="A0A2T0RMR5"/>
<proteinExistence type="inferred from homology"/>
<gene>
    <name evidence="7" type="ORF">CLV78_10625</name>
</gene>
<keyword evidence="2 4" id="KW-0862">Zinc</keyword>
<dbReference type="InterPro" id="IPR002328">
    <property type="entry name" value="ADH_Zn_CS"/>
</dbReference>
<sequence>MRHVGLCGSDLNTFRGRNPLADLPRVPGHEIGGRIVETGAAVPAEVAPGANAIIFPNTNCGTCTACRKGRVNACQFNATLGVQRDGGMSDFLCVPWEKLILNDVLLARHLALIEPLSVGFHAIARDRVYQRETVVVLGGGIIGVGAMLGALERGAEVIADDISEAKSEALLSLGGRAVIDPGEQDALAAIRDLTGGNGADVTVKAVGLPETFLAAVDLASFAGRGAYVGHVREKVAYDTAPFNLKELDMYGSRNATREDFEAVIAFVAANPEPSDRLILRVFFGNDTRESFAWWESNRNKTFKAVVEFPEWPRSEPHFSTEHTACRVEPRS</sequence>
<dbReference type="Pfam" id="PF08240">
    <property type="entry name" value="ADH_N"/>
    <property type="match status" value="1"/>
</dbReference>
<evidence type="ECO:0000259" key="6">
    <source>
        <dbReference type="Pfam" id="PF08240"/>
    </source>
</evidence>
<comment type="caution">
    <text evidence="7">The sequence shown here is derived from an EMBL/GenBank/DDBJ whole genome shotgun (WGS) entry which is preliminary data.</text>
</comment>
<organism evidence="7 8">
    <name type="scientific">Aliiruegeria haliotis</name>
    <dbReference type="NCBI Taxonomy" id="1280846"/>
    <lineage>
        <taxon>Bacteria</taxon>
        <taxon>Pseudomonadati</taxon>
        <taxon>Pseudomonadota</taxon>
        <taxon>Alphaproteobacteria</taxon>
        <taxon>Rhodobacterales</taxon>
        <taxon>Roseobacteraceae</taxon>
        <taxon>Aliiruegeria</taxon>
    </lineage>
</organism>
<evidence type="ECO:0000256" key="4">
    <source>
        <dbReference type="RuleBase" id="RU361277"/>
    </source>
</evidence>
<evidence type="ECO:0000256" key="1">
    <source>
        <dbReference type="ARBA" id="ARBA00022723"/>
    </source>
</evidence>
<dbReference type="InterPro" id="IPR013149">
    <property type="entry name" value="ADH-like_C"/>
</dbReference>
<dbReference type="PANTHER" id="PTHR43401:SF2">
    <property type="entry name" value="L-THREONINE 3-DEHYDROGENASE"/>
    <property type="match status" value="1"/>
</dbReference>
<dbReference type="InterPro" id="IPR011032">
    <property type="entry name" value="GroES-like_sf"/>
</dbReference>
<keyword evidence="3" id="KW-0560">Oxidoreductase</keyword>
<dbReference type="PANTHER" id="PTHR43401">
    <property type="entry name" value="L-THREONINE 3-DEHYDROGENASE"/>
    <property type="match status" value="1"/>
</dbReference>
<dbReference type="GO" id="GO:0008270">
    <property type="term" value="F:zinc ion binding"/>
    <property type="evidence" value="ECO:0007669"/>
    <property type="project" value="InterPro"/>
</dbReference>
<keyword evidence="8" id="KW-1185">Reference proteome</keyword>
<evidence type="ECO:0000256" key="3">
    <source>
        <dbReference type="ARBA" id="ARBA00023002"/>
    </source>
</evidence>
<dbReference type="Gene3D" id="3.90.180.10">
    <property type="entry name" value="Medium-chain alcohol dehydrogenases, catalytic domain"/>
    <property type="match status" value="1"/>
</dbReference>
<dbReference type="PROSITE" id="PS00059">
    <property type="entry name" value="ADH_ZINC"/>
    <property type="match status" value="1"/>
</dbReference>
<evidence type="ECO:0000259" key="5">
    <source>
        <dbReference type="Pfam" id="PF00107"/>
    </source>
</evidence>
<evidence type="ECO:0000313" key="8">
    <source>
        <dbReference type="Proteomes" id="UP000239480"/>
    </source>
</evidence>
<evidence type="ECO:0000256" key="2">
    <source>
        <dbReference type="ARBA" id="ARBA00022833"/>
    </source>
</evidence>
<dbReference type="SUPFAM" id="SSF50129">
    <property type="entry name" value="GroES-like"/>
    <property type="match status" value="1"/>
</dbReference>
<dbReference type="InterPro" id="IPR050129">
    <property type="entry name" value="Zn_alcohol_dh"/>
</dbReference>
<protein>
    <submittedName>
        <fullName evidence="7">Threonine dehydrogenase-like Zn-dependent dehydrogenase</fullName>
    </submittedName>
</protein>
<comment type="similarity">
    <text evidence="4">Belongs to the zinc-containing alcohol dehydrogenase family.</text>
</comment>